<dbReference type="InterPro" id="IPR001434">
    <property type="entry name" value="OmcB-like_DUF11"/>
</dbReference>
<feature type="domain" description="Ig-like" evidence="2">
    <location>
        <begin position="545"/>
        <end position="617"/>
    </location>
</feature>
<dbReference type="Proteomes" id="UP000245429">
    <property type="component" value="Chromosome"/>
</dbReference>
<keyword evidence="4" id="KW-1185">Reference proteome</keyword>
<reference evidence="3 4" key="1">
    <citation type="submission" date="2018-05" db="EMBL/GenBank/DDBJ databases">
        <title>Flavobacterium sp. MEBiC07310.</title>
        <authorList>
            <person name="Baek K."/>
        </authorList>
    </citation>
    <scope>NUCLEOTIDE SEQUENCE [LARGE SCALE GENOMIC DNA]</scope>
    <source>
        <strain evidence="3 4">MEBiC07310</strain>
    </source>
</reference>
<dbReference type="Gene3D" id="2.60.40.10">
    <property type="entry name" value="Immunoglobulins"/>
    <property type="match status" value="1"/>
</dbReference>
<dbReference type="OrthoDB" id="1236981at2"/>
<evidence type="ECO:0000259" key="1">
    <source>
        <dbReference type="Pfam" id="PF01345"/>
    </source>
</evidence>
<feature type="domain" description="Ig-like" evidence="2">
    <location>
        <begin position="467"/>
        <end position="539"/>
    </location>
</feature>
<dbReference type="InterPro" id="IPR026341">
    <property type="entry name" value="T9SS_type_B"/>
</dbReference>
<dbReference type="Pfam" id="PF19081">
    <property type="entry name" value="Ig_7"/>
    <property type="match status" value="5"/>
</dbReference>
<dbReference type="InterPro" id="IPR044023">
    <property type="entry name" value="Ig_7"/>
</dbReference>
<dbReference type="KEGG" id="fse:DI487_14120"/>
<accession>A0A2U8QXP3</accession>
<dbReference type="InterPro" id="IPR047589">
    <property type="entry name" value="DUF11_rpt"/>
</dbReference>
<dbReference type="NCBIfam" id="TIGR01451">
    <property type="entry name" value="B_ant_repeat"/>
    <property type="match status" value="1"/>
</dbReference>
<evidence type="ECO:0000313" key="4">
    <source>
        <dbReference type="Proteomes" id="UP000245429"/>
    </source>
</evidence>
<feature type="domain" description="Ig-like" evidence="2">
    <location>
        <begin position="389"/>
        <end position="461"/>
    </location>
</feature>
<dbReference type="Pfam" id="PF01345">
    <property type="entry name" value="DUF11"/>
    <property type="match status" value="1"/>
</dbReference>
<dbReference type="Pfam" id="PF13585">
    <property type="entry name" value="CHU_C"/>
    <property type="match status" value="1"/>
</dbReference>
<gene>
    <name evidence="3" type="ORF">DI487_14120</name>
</gene>
<dbReference type="EMBL" id="CP029463">
    <property type="protein sequence ID" value="AWM14878.1"/>
    <property type="molecule type" value="Genomic_DNA"/>
</dbReference>
<dbReference type="NCBIfam" id="TIGR04131">
    <property type="entry name" value="Bac_Flav_CTERM"/>
    <property type="match status" value="1"/>
</dbReference>
<feature type="domain" description="Ig-like" evidence="2">
    <location>
        <begin position="127"/>
        <end position="207"/>
    </location>
</feature>
<evidence type="ECO:0000313" key="3">
    <source>
        <dbReference type="EMBL" id="AWM14878.1"/>
    </source>
</evidence>
<evidence type="ECO:0000259" key="2">
    <source>
        <dbReference type="Pfam" id="PF19081"/>
    </source>
</evidence>
<name>A0A2U8QXP3_9FLAO</name>
<dbReference type="AlphaFoldDB" id="A0A2U8QXP3"/>
<feature type="domain" description="Ig-like" evidence="2">
    <location>
        <begin position="310"/>
        <end position="383"/>
    </location>
</feature>
<protein>
    <recommendedName>
        <fullName evidence="5">DUF11 domain-containing protein</fullName>
    </recommendedName>
</protein>
<organism evidence="3 4">
    <name type="scientific">Flavobacterium sediminis</name>
    <dbReference type="NCBI Taxonomy" id="2201181"/>
    <lineage>
        <taxon>Bacteria</taxon>
        <taxon>Pseudomonadati</taxon>
        <taxon>Bacteroidota</taxon>
        <taxon>Flavobacteriia</taxon>
        <taxon>Flavobacteriales</taxon>
        <taxon>Flavobacteriaceae</taxon>
        <taxon>Flavobacterium</taxon>
    </lineage>
</organism>
<dbReference type="RefSeq" id="WP_109570216.1">
    <property type="nucleotide sequence ID" value="NZ_CP029463.1"/>
</dbReference>
<proteinExistence type="predicted"/>
<evidence type="ECO:0008006" key="5">
    <source>
        <dbReference type="Google" id="ProtNLM"/>
    </source>
</evidence>
<sequence>MNRGVALLNSAQIEVDFKNLSEPDDSLHIIFSRPDNGLLQLGAINGLQITLFNGTTQIGAPITNTDPVLNLALLNLIGSPDPLAAITMVPPAQFDRVVISYGGVANVLDAIRIHDVDIKPVIETVIAPNVNGEVELCSTDLLSLQLHDNCTTYQVYDSSDNPLATTNHLDFELPPGLTEGNYTFYVQAIRQGCEFGAREEITVHINPNATTTDFGDILVNGTIPSGDLCLVTNPNVTLNAQLSASSTITNPVYSWYDENDTPITGGSNGILDLGTLAVGTYTYGVRVSGDAICENVTPVEITFTITDEATPTAAETAQEFCAVNNPTAADLQVNESPIVWYDAPTGGNIVDPSTVLTDGASYYAAHQGANCESSARLQIDVTILDEPTPTANTTSQEFCAANNPTAADMQINETPIVWYDAPTGGNIVDPSTVLTDGASYYAAHQGANCESSARLQIDITILDEPTPTANTTSQEFCAANNPTAADMQINESPIVWYDAPTGGNIVDPSTVLTDGASYYAAHQGANCESSARLQIDITILDEPIPTANTTSQEFCAANNPTAADMQINESSIVWYDAPTGGNIVDPSTALTDGASYYAAHQGANCESSTRLQIDVTILDDGIASLNGETQAVCYSNSYTYTTDANMSDYQWNVTGGTIISGGGINDDFAEVNWDSYPDGTISVSYPNSAVCNGFAAESYDIDIASCSDLTITKTADKENVAAGETVVFTITVENNGTSTLNDLDISENLPSGYTYVSHTTSTGTYVLATGNWNIPELASDSSATLMITVTVNSTGDYLNTATVVTSTPLDTDPGNNDASAEVNVICLTVYNEFSPNNDGENDYLIIDCIENYPNNKIEIFNRYGNVVYETASYNNNWNGMANVGGVVSKGEYLPNGTYFYVLKIDELNFSKTGWIYLAR</sequence>
<feature type="domain" description="DUF11" evidence="1">
    <location>
        <begin position="708"/>
        <end position="822"/>
    </location>
</feature>
<dbReference type="InterPro" id="IPR013783">
    <property type="entry name" value="Ig-like_fold"/>
</dbReference>